<evidence type="ECO:0000313" key="3">
    <source>
        <dbReference type="Proteomes" id="UP000237819"/>
    </source>
</evidence>
<name>A0A2S8GK42_9BACT</name>
<dbReference type="Pfam" id="PF13360">
    <property type="entry name" value="PQQ_2"/>
    <property type="match status" value="1"/>
</dbReference>
<gene>
    <name evidence="2" type="ORF">C5Y93_17060</name>
</gene>
<protein>
    <recommendedName>
        <fullName evidence="1">Pyrrolo-quinoline quinone repeat domain-containing protein</fullName>
    </recommendedName>
</protein>
<dbReference type="AlphaFoldDB" id="A0A2S8GK42"/>
<dbReference type="Proteomes" id="UP000237819">
    <property type="component" value="Unassembled WGS sequence"/>
</dbReference>
<proteinExistence type="predicted"/>
<feature type="domain" description="Pyrrolo-quinoline quinone repeat" evidence="1">
    <location>
        <begin position="118"/>
        <end position="363"/>
    </location>
</feature>
<evidence type="ECO:0000259" key="1">
    <source>
        <dbReference type="Pfam" id="PF13360"/>
    </source>
</evidence>
<reference evidence="2 3" key="1">
    <citation type="submission" date="2018-02" db="EMBL/GenBank/DDBJ databases">
        <title>Comparative genomes isolates from brazilian mangrove.</title>
        <authorList>
            <person name="Araujo J.E."/>
            <person name="Taketani R.G."/>
            <person name="Silva M.C.P."/>
            <person name="Loureco M.V."/>
            <person name="Andreote F.D."/>
        </authorList>
    </citation>
    <scope>NUCLEOTIDE SEQUENCE [LARGE SCALE GENOMIC DNA]</scope>
    <source>
        <strain evidence="2 3">Nap-Phe MGV</strain>
    </source>
</reference>
<dbReference type="InterPro" id="IPR015943">
    <property type="entry name" value="WD40/YVTN_repeat-like_dom_sf"/>
</dbReference>
<dbReference type="PANTHER" id="PTHR34512:SF30">
    <property type="entry name" value="OUTER MEMBRANE PROTEIN ASSEMBLY FACTOR BAMB"/>
    <property type="match status" value="1"/>
</dbReference>
<comment type="caution">
    <text evidence="2">The sequence shown here is derived from an EMBL/GenBank/DDBJ whole genome shotgun (WGS) entry which is preliminary data.</text>
</comment>
<sequence>MFETIPSYRRIAMRTIFALVLTFMLAVGCSQEPIEEIHATQGATPEATPIEIPPGSWPWWRGESRNNQVLDETVDFQWSGQPHVVWSDKIQGLGHSSPIVVGDKVLITTADEKQETKSLLCFDIATGKPLWTKVIHQGAFQRTHNKNSQASATPASDGKYVFTAFVVKDSLYVTAVDLNGQVVWQKEAGPFRSQHGYGSSPLIHEANVIVLADSDGPGFLAALRRDTGEISWRVARASSPSYGTPTLANVAGKEQVLVGGTGITAGYDPATGEMFWEANGPANTTANTPCATGDLVFASGGYPQTGVMAIRADGSNNVTQTHEQWRAREKIYVPTPIVFDGKLMAVSDDGIGLAYDIESGERVTRKRIGGNFSASLTRYGNVMLVPDEQGKMYVFEATPEFNEVASFQLEGNGFASPVFAQGKLFWRTSTHLYCLSPEKVSP</sequence>
<evidence type="ECO:0000313" key="2">
    <source>
        <dbReference type="EMBL" id="PQO44805.1"/>
    </source>
</evidence>
<dbReference type="InterPro" id="IPR002372">
    <property type="entry name" value="PQQ_rpt_dom"/>
</dbReference>
<dbReference type="SUPFAM" id="SSF50998">
    <property type="entry name" value="Quinoprotein alcohol dehydrogenase-like"/>
    <property type="match status" value="1"/>
</dbReference>
<dbReference type="Gene3D" id="2.130.10.10">
    <property type="entry name" value="YVTN repeat-like/Quinoprotein amine dehydrogenase"/>
    <property type="match status" value="2"/>
</dbReference>
<accession>A0A2S8GK42</accession>
<dbReference type="EMBL" id="PUHZ01000017">
    <property type="protein sequence ID" value="PQO44805.1"/>
    <property type="molecule type" value="Genomic_DNA"/>
</dbReference>
<dbReference type="InterPro" id="IPR011047">
    <property type="entry name" value="Quinoprotein_ADH-like_sf"/>
</dbReference>
<dbReference type="PANTHER" id="PTHR34512">
    <property type="entry name" value="CELL SURFACE PROTEIN"/>
    <property type="match status" value="1"/>
</dbReference>
<organism evidence="2 3">
    <name type="scientific">Blastopirellula marina</name>
    <dbReference type="NCBI Taxonomy" id="124"/>
    <lineage>
        <taxon>Bacteria</taxon>
        <taxon>Pseudomonadati</taxon>
        <taxon>Planctomycetota</taxon>
        <taxon>Planctomycetia</taxon>
        <taxon>Pirellulales</taxon>
        <taxon>Pirellulaceae</taxon>
        <taxon>Blastopirellula</taxon>
    </lineage>
</organism>